<gene>
    <name evidence="3" type="ORF">SAMN02745910_02185</name>
</gene>
<accession>A0A1I5ZLM7</accession>
<organism evidence="3 4">
    <name type="scientific">Priestia endophytica DSM 13796</name>
    <dbReference type="NCBI Taxonomy" id="1121089"/>
    <lineage>
        <taxon>Bacteria</taxon>
        <taxon>Bacillati</taxon>
        <taxon>Bacillota</taxon>
        <taxon>Bacilli</taxon>
        <taxon>Bacillales</taxon>
        <taxon>Bacillaceae</taxon>
        <taxon>Priestia</taxon>
    </lineage>
</organism>
<dbReference type="CDD" id="cd08023">
    <property type="entry name" value="GH16_laminarinase_like"/>
    <property type="match status" value="1"/>
</dbReference>
<dbReference type="Gene3D" id="2.60.120.200">
    <property type="match status" value="1"/>
</dbReference>
<dbReference type="Proteomes" id="UP000182762">
    <property type="component" value="Unassembled WGS sequence"/>
</dbReference>
<evidence type="ECO:0000313" key="3">
    <source>
        <dbReference type="EMBL" id="SFQ57391.1"/>
    </source>
</evidence>
<dbReference type="PROSITE" id="PS51762">
    <property type="entry name" value="GH16_2"/>
    <property type="match status" value="1"/>
</dbReference>
<dbReference type="InterPro" id="IPR050546">
    <property type="entry name" value="Glycosyl_Hydrlase_16"/>
</dbReference>
<proteinExistence type="inferred from homology"/>
<protein>
    <submittedName>
        <fullName evidence="3">Glycosyl hydrolases family 16</fullName>
    </submittedName>
</protein>
<dbReference type="PANTHER" id="PTHR10963">
    <property type="entry name" value="GLYCOSYL HYDROLASE-RELATED"/>
    <property type="match status" value="1"/>
</dbReference>
<dbReference type="GO" id="GO:0016787">
    <property type="term" value="F:hydrolase activity"/>
    <property type="evidence" value="ECO:0007669"/>
    <property type="project" value="UniProtKB-KW"/>
</dbReference>
<dbReference type="EMBL" id="FOXX01000004">
    <property type="protein sequence ID" value="SFQ57391.1"/>
    <property type="molecule type" value="Genomic_DNA"/>
</dbReference>
<dbReference type="InterPro" id="IPR000757">
    <property type="entry name" value="Beta-glucanase-like"/>
</dbReference>
<sequence length="267" mass="31322">MKLFIFVLIISVIMCGTISLPITLQQKDNNHVQPIKKKTGEDKKETHKSWEIVWHEDFQMFDSSKWTKLQRKGNIDELQFYLQENASYRDGKLYIIAKQKKHHGQQYTSSRITTKGKFEVRYGKIEIITKIPEGKGLFPAFWMLPSSGDELPEIDILEAIGSNPYKVYYVNHWEEKTKYRSYATFKIDNVATFHKYTIIWTKNSIHWYVDGKHIFTSKQGIPQEPMFFILNLAVGGTWPGNPNKHTKFPNYFIIEDLKVYKKIKSSG</sequence>
<dbReference type="GeneID" id="93710845"/>
<evidence type="ECO:0000313" key="4">
    <source>
        <dbReference type="Proteomes" id="UP000182762"/>
    </source>
</evidence>
<reference evidence="3 4" key="1">
    <citation type="submission" date="2016-10" db="EMBL/GenBank/DDBJ databases">
        <authorList>
            <person name="Varghese N."/>
            <person name="Submissions S."/>
        </authorList>
    </citation>
    <scope>NUCLEOTIDE SEQUENCE [LARGE SCALE GENOMIC DNA]</scope>
    <source>
        <strain evidence="3 4">DSM 13796</strain>
    </source>
</reference>
<comment type="caution">
    <text evidence="3">The sequence shown here is derived from an EMBL/GenBank/DDBJ whole genome shotgun (WGS) entry which is preliminary data.</text>
</comment>
<feature type="domain" description="GH16" evidence="2">
    <location>
        <begin position="48"/>
        <end position="265"/>
    </location>
</feature>
<name>A0A1I5ZLM7_9BACI</name>
<dbReference type="SUPFAM" id="SSF49899">
    <property type="entry name" value="Concanavalin A-like lectins/glucanases"/>
    <property type="match status" value="1"/>
</dbReference>
<dbReference type="RefSeq" id="WP_061804142.1">
    <property type="nucleotide sequence ID" value="NZ_FOXX01000004.1"/>
</dbReference>
<dbReference type="PANTHER" id="PTHR10963:SF55">
    <property type="entry name" value="GLYCOSIDE HYDROLASE FAMILY 16 PROTEIN"/>
    <property type="match status" value="1"/>
</dbReference>
<dbReference type="Pfam" id="PF00722">
    <property type="entry name" value="Glyco_hydro_16"/>
    <property type="match status" value="1"/>
</dbReference>
<evidence type="ECO:0000256" key="1">
    <source>
        <dbReference type="ARBA" id="ARBA00006865"/>
    </source>
</evidence>
<comment type="similarity">
    <text evidence="1">Belongs to the glycosyl hydrolase 16 family.</text>
</comment>
<keyword evidence="4" id="KW-1185">Reference proteome</keyword>
<dbReference type="InterPro" id="IPR013320">
    <property type="entry name" value="ConA-like_dom_sf"/>
</dbReference>
<keyword evidence="3" id="KW-0378">Hydrolase</keyword>
<evidence type="ECO:0000259" key="2">
    <source>
        <dbReference type="PROSITE" id="PS51762"/>
    </source>
</evidence>